<dbReference type="GO" id="GO:0046914">
    <property type="term" value="F:transition metal ion binding"/>
    <property type="evidence" value="ECO:0007669"/>
    <property type="project" value="InterPro"/>
</dbReference>
<dbReference type="EMBL" id="CP002792">
    <property type="protein sequence ID" value="AEH07461.1"/>
    <property type="molecule type" value="Genomic_DNA"/>
</dbReference>
<dbReference type="PANTHER" id="PTHR42954">
    <property type="entry name" value="FE(2+) TRANSPORT PROTEIN A"/>
    <property type="match status" value="1"/>
</dbReference>
<keyword evidence="1" id="KW-0408">Iron</keyword>
<evidence type="ECO:0000313" key="4">
    <source>
        <dbReference type="Proteomes" id="UP000009296"/>
    </source>
</evidence>
<dbReference type="KEGG" id="mok:Metok_1498"/>
<dbReference type="eggNOG" id="arCOG02102">
    <property type="taxonomic scope" value="Archaea"/>
</dbReference>
<dbReference type="InterPro" id="IPR052713">
    <property type="entry name" value="FeoA"/>
</dbReference>
<dbReference type="Proteomes" id="UP000009296">
    <property type="component" value="Chromosome"/>
</dbReference>
<dbReference type="STRING" id="647113.Metok_1498"/>
<dbReference type="SUPFAM" id="SSF50037">
    <property type="entry name" value="C-terminal domain of transcriptional repressors"/>
    <property type="match status" value="1"/>
</dbReference>
<dbReference type="GeneID" id="10773656"/>
<protein>
    <submittedName>
        <fullName evidence="3">FeoA family protein</fullName>
    </submittedName>
</protein>
<reference evidence="3" key="1">
    <citation type="submission" date="2011-05" db="EMBL/GenBank/DDBJ databases">
        <title>Complete sequence of chromosome of Methanothermococcus okinawensis IH1.</title>
        <authorList>
            <consortium name="US DOE Joint Genome Institute"/>
            <person name="Lucas S."/>
            <person name="Han J."/>
            <person name="Lapidus A."/>
            <person name="Cheng J.-F."/>
            <person name="Goodwin L."/>
            <person name="Pitluck S."/>
            <person name="Peters L."/>
            <person name="Mikhailova N."/>
            <person name="Held B."/>
            <person name="Han C."/>
            <person name="Tapia R."/>
            <person name="Land M."/>
            <person name="Hauser L."/>
            <person name="Kyrpides N."/>
            <person name="Ivanova N."/>
            <person name="Pagani I."/>
            <person name="Sieprawska-Lupa M."/>
            <person name="Takai K."/>
            <person name="Miyazaki J."/>
            <person name="Whitman W."/>
            <person name="Woyke T."/>
        </authorList>
    </citation>
    <scope>NUCLEOTIDE SEQUENCE [LARGE SCALE GENOMIC DNA]</scope>
    <source>
        <strain evidence="3">IH1</strain>
    </source>
</reference>
<name>F8AK88_METOI</name>
<dbReference type="HOGENOM" id="CLU_150646_12_4_2"/>
<dbReference type="InterPro" id="IPR007167">
    <property type="entry name" value="Fe-transptr_FeoA-like"/>
</dbReference>
<dbReference type="RefSeq" id="WP_013867642.1">
    <property type="nucleotide sequence ID" value="NC_015636.1"/>
</dbReference>
<dbReference type="InterPro" id="IPR008988">
    <property type="entry name" value="Transcriptional_repressor_C"/>
</dbReference>
<evidence type="ECO:0000259" key="2">
    <source>
        <dbReference type="SMART" id="SM00899"/>
    </source>
</evidence>
<proteinExistence type="predicted"/>
<dbReference type="PANTHER" id="PTHR42954:SF2">
    <property type="entry name" value="FE(2+) TRANSPORT PROTEIN A"/>
    <property type="match status" value="1"/>
</dbReference>
<dbReference type="InterPro" id="IPR038157">
    <property type="entry name" value="FeoA_core_dom"/>
</dbReference>
<dbReference type="Gene3D" id="2.30.30.90">
    <property type="match status" value="1"/>
</dbReference>
<sequence length="78" mass="8783">MKKLKLSEVNPGTTVKIKKIDGDIDLKKRLLEMGFTIGTNIHVIKKAPLKDPVEVEVRGYNISLRLKEAENIEVEIIA</sequence>
<keyword evidence="4" id="KW-1185">Reference proteome</keyword>
<gene>
    <name evidence="3" type="ordered locus">Metok_1498</name>
</gene>
<dbReference type="SMART" id="SM00899">
    <property type="entry name" value="FeoA"/>
    <property type="match status" value="1"/>
</dbReference>
<evidence type="ECO:0000256" key="1">
    <source>
        <dbReference type="ARBA" id="ARBA00023004"/>
    </source>
</evidence>
<organism evidence="3 4">
    <name type="scientific">Methanothermococcus okinawensis (strain DSM 14208 / JCM 11175 / IH1)</name>
    <dbReference type="NCBI Taxonomy" id="647113"/>
    <lineage>
        <taxon>Archaea</taxon>
        <taxon>Methanobacteriati</taxon>
        <taxon>Methanobacteriota</taxon>
        <taxon>Methanomada group</taxon>
        <taxon>Methanococci</taxon>
        <taxon>Methanococcales</taxon>
        <taxon>Methanococcaceae</taxon>
        <taxon>Methanothermococcus</taxon>
    </lineage>
</organism>
<dbReference type="AlphaFoldDB" id="F8AK88"/>
<feature type="domain" description="Ferrous iron transporter FeoA-like" evidence="2">
    <location>
        <begin position="4"/>
        <end position="76"/>
    </location>
</feature>
<accession>F8AK88</accession>
<evidence type="ECO:0000313" key="3">
    <source>
        <dbReference type="EMBL" id="AEH07461.1"/>
    </source>
</evidence>
<dbReference type="Pfam" id="PF04023">
    <property type="entry name" value="FeoA"/>
    <property type="match status" value="1"/>
</dbReference>